<sequence length="284" mass="32287">MSDYGEQISDSEKQRIAHDFITHAPPGEVETVFSDVRHLLSKDGSAHGESMTASLSKYRVDQFTPVTVDKEKVLLTNHGKLDNNRFLDPRSKKSFHCNIPKVEISDIQPADVDSNAESWRNEIDNALAKYIKEHFPHGTCTVYGTSNGGETTIIACIEDHKFSPENFWNGRWRSEWKITIEDGNAKVVGILKTQVHYYEDGNVQLVSQKECKDNLTVSSEKQLADDVTKLIMKFESDYQLAINDNYNTLSTTTFKALRRQLPVTRTKIDWNKILGYQIGKEIGK</sequence>
<dbReference type="OrthoDB" id="340550at2759"/>
<evidence type="ECO:0000313" key="6">
    <source>
        <dbReference type="EMBL" id="BAM34031.1"/>
    </source>
</evidence>
<reference evidence="7" key="4">
    <citation type="submission" date="2025-05" db="UniProtKB">
        <authorList>
            <consortium name="Ensembl"/>
        </authorList>
    </citation>
    <scope>IDENTIFICATION</scope>
</reference>
<dbReference type="InterPro" id="IPR042489">
    <property type="entry name" value="CapZ_alpha_1"/>
</dbReference>
<keyword evidence="4 5" id="KW-0009">Actin-binding</keyword>
<dbReference type="GO" id="GO:0030036">
    <property type="term" value="P:actin cytoskeleton organization"/>
    <property type="evidence" value="ECO:0000318"/>
    <property type="project" value="GO_Central"/>
</dbReference>
<evidence type="ECO:0000256" key="1">
    <source>
        <dbReference type="ARBA" id="ARBA00010479"/>
    </source>
</evidence>
<evidence type="ECO:0000256" key="3">
    <source>
        <dbReference type="ARBA" id="ARBA00022467"/>
    </source>
</evidence>
<dbReference type="PRINTS" id="PR00191">
    <property type="entry name" value="FACTINCAPA"/>
</dbReference>
<dbReference type="PANTHER" id="PTHR10653:SF0">
    <property type="entry name" value="F-ACTIN-CAPPING PROTEIN SUBUNIT ALPHA"/>
    <property type="match status" value="1"/>
</dbReference>
<dbReference type="GeneTree" id="ENSGT00950000183119"/>
<dbReference type="InterPro" id="IPR002189">
    <property type="entry name" value="CapZ_alpha"/>
</dbReference>
<dbReference type="InterPro" id="IPR037282">
    <property type="entry name" value="CapZ_alpha/beta"/>
</dbReference>
<dbReference type="Gene3D" id="3.30.1140.60">
    <property type="entry name" value="F-actin capping protein, alpha subunit"/>
    <property type="match status" value="1"/>
</dbReference>
<accession>A0A1W2W0P9</accession>
<dbReference type="Gene3D" id="3.90.1150.210">
    <property type="entry name" value="F-actin capping protein, beta subunit"/>
    <property type="match status" value="1"/>
</dbReference>
<accession>F6W9C9</accession>
<dbReference type="PANTHER" id="PTHR10653">
    <property type="entry name" value="F-ACTIN-CAPPING PROTEIN SUBUNIT ALPHA"/>
    <property type="match status" value="1"/>
</dbReference>
<comment type="similarity">
    <text evidence="1 5">Belongs to the F-actin-capping protein alpha subunit family.</text>
</comment>
<dbReference type="SUPFAM" id="SSF90096">
    <property type="entry name" value="Subunits of heterodimeric actin filament capping protein Capz"/>
    <property type="match status" value="1"/>
</dbReference>
<dbReference type="HOGENOM" id="CLU_045161_0_0_1"/>
<dbReference type="GO" id="GO:0051016">
    <property type="term" value="P:barbed-end actin filament capping"/>
    <property type="evidence" value="ECO:0000318"/>
    <property type="project" value="GO_Central"/>
</dbReference>
<evidence type="ECO:0000256" key="4">
    <source>
        <dbReference type="ARBA" id="ARBA00023203"/>
    </source>
</evidence>
<dbReference type="OMA" id="VACIEDH"/>
<comment type="function">
    <text evidence="5">F-actin-capping proteins bind in a Ca(2+)-independent manner to the fast growing ends of actin filaments (barbed end) thereby blocking the exchange of subunits at these ends. Unlike other capping proteins (such as gelsolin and severin), these proteins do not sever actin filaments.</text>
</comment>
<evidence type="ECO:0000256" key="5">
    <source>
        <dbReference type="RuleBase" id="RU365077"/>
    </source>
</evidence>
<dbReference type="EMBL" id="AB736188">
    <property type="protein sequence ID" value="BAM34031.1"/>
    <property type="molecule type" value="mRNA"/>
</dbReference>
<keyword evidence="3 5" id="KW-0117">Actin capping</keyword>
<gene>
    <name evidence="7" type="primary">capza</name>
    <name evidence="6" type="synonym">CAPZA</name>
</gene>
<evidence type="ECO:0000313" key="8">
    <source>
        <dbReference type="Proteomes" id="UP000008144"/>
    </source>
</evidence>
<dbReference type="GeneID" id="100181530"/>
<evidence type="ECO:0000313" key="7">
    <source>
        <dbReference type="Ensembl" id="ENSCINP00000002575.3"/>
    </source>
</evidence>
<dbReference type="STRING" id="7719.ENSCINP00000002575"/>
<dbReference type="PROSITE" id="PS00748">
    <property type="entry name" value="F_ACTIN_CAPPING_A_1"/>
    <property type="match status" value="1"/>
</dbReference>
<dbReference type="FunFam" id="3.90.1150.210:FF:000003">
    <property type="entry name" value="F-actin-capping protein subunit alpha"/>
    <property type="match status" value="1"/>
</dbReference>
<dbReference type="RefSeq" id="NP_001265887.1">
    <property type="nucleotide sequence ID" value="NM_001278958.1"/>
</dbReference>
<dbReference type="GO" id="GO:0051015">
    <property type="term" value="F:actin filament binding"/>
    <property type="evidence" value="ECO:0000318"/>
    <property type="project" value="GO_Central"/>
</dbReference>
<protein>
    <recommendedName>
        <fullName evidence="2 5">F-actin-capping protein subunit alpha</fullName>
    </recommendedName>
</protein>
<reference evidence="8" key="1">
    <citation type="journal article" date="2002" name="Science">
        <title>The draft genome of Ciona intestinalis: insights into chordate and vertebrate origins.</title>
        <authorList>
            <person name="Dehal P."/>
            <person name="Satou Y."/>
            <person name="Campbell R.K."/>
            <person name="Chapman J."/>
            <person name="Degnan B."/>
            <person name="De Tomaso A."/>
            <person name="Davidson B."/>
            <person name="Di Gregorio A."/>
            <person name="Gelpke M."/>
            <person name="Goodstein D.M."/>
            <person name="Harafuji N."/>
            <person name="Hastings K.E."/>
            <person name="Ho I."/>
            <person name="Hotta K."/>
            <person name="Huang W."/>
            <person name="Kawashima T."/>
            <person name="Lemaire P."/>
            <person name="Martinez D."/>
            <person name="Meinertzhagen I.A."/>
            <person name="Necula S."/>
            <person name="Nonaka M."/>
            <person name="Putnam N."/>
            <person name="Rash S."/>
            <person name="Saiga H."/>
            <person name="Satake M."/>
            <person name="Terry A."/>
            <person name="Yamada L."/>
            <person name="Wang H.G."/>
            <person name="Awazu S."/>
            <person name="Azumi K."/>
            <person name="Boore J."/>
            <person name="Branno M."/>
            <person name="Chin-Bow S."/>
            <person name="DeSantis R."/>
            <person name="Doyle S."/>
            <person name="Francino P."/>
            <person name="Keys D.N."/>
            <person name="Haga S."/>
            <person name="Hayashi H."/>
            <person name="Hino K."/>
            <person name="Imai K.S."/>
            <person name="Inaba K."/>
            <person name="Kano S."/>
            <person name="Kobayashi K."/>
            <person name="Kobayashi M."/>
            <person name="Lee B.I."/>
            <person name="Makabe K.W."/>
            <person name="Manohar C."/>
            <person name="Matassi G."/>
            <person name="Medina M."/>
            <person name="Mochizuki Y."/>
            <person name="Mount S."/>
            <person name="Morishita T."/>
            <person name="Miura S."/>
            <person name="Nakayama A."/>
            <person name="Nishizaka S."/>
            <person name="Nomoto H."/>
            <person name="Ohta F."/>
            <person name="Oishi K."/>
            <person name="Rigoutsos I."/>
            <person name="Sano M."/>
            <person name="Sasaki A."/>
            <person name="Sasakura Y."/>
            <person name="Shoguchi E."/>
            <person name="Shin-i T."/>
            <person name="Spagnuolo A."/>
            <person name="Stainier D."/>
            <person name="Suzuki M.M."/>
            <person name="Tassy O."/>
            <person name="Takatori N."/>
            <person name="Tokuoka M."/>
            <person name="Yagi K."/>
            <person name="Yoshizaki F."/>
            <person name="Wada S."/>
            <person name="Zhang C."/>
            <person name="Hyatt P.D."/>
            <person name="Larimer F."/>
            <person name="Detter C."/>
            <person name="Doggett N."/>
            <person name="Glavina T."/>
            <person name="Hawkins T."/>
            <person name="Richardson P."/>
            <person name="Lucas S."/>
            <person name="Kohara Y."/>
            <person name="Levine M."/>
            <person name="Satoh N."/>
            <person name="Rokhsar D.S."/>
        </authorList>
    </citation>
    <scope>NUCLEOTIDE SEQUENCE [LARGE SCALE GENOMIC DNA]</scope>
</reference>
<dbReference type="GO" id="GO:0030863">
    <property type="term" value="C:cortical cytoskeleton"/>
    <property type="evidence" value="ECO:0000318"/>
    <property type="project" value="GO_Central"/>
</dbReference>
<dbReference type="KEGG" id="cin:100181530"/>
<comment type="subunit">
    <text evidence="5">Heterodimer of an alpha and a beta subunit.</text>
</comment>
<dbReference type="Proteomes" id="UP000008144">
    <property type="component" value="Chromosome 7"/>
</dbReference>
<dbReference type="InterPro" id="IPR042276">
    <property type="entry name" value="CapZ_alpha/beta_2"/>
</dbReference>
<dbReference type="CTD" id="100181530"/>
<dbReference type="AlphaFoldDB" id="F6W9C9"/>
<dbReference type="PROSITE" id="PS00749">
    <property type="entry name" value="F_ACTIN_CAPPING_A_2"/>
    <property type="match status" value="1"/>
</dbReference>
<evidence type="ECO:0000256" key="2">
    <source>
        <dbReference type="ARBA" id="ARBA00014038"/>
    </source>
</evidence>
<dbReference type="Ensembl" id="ENSCINT00000002575.3">
    <property type="protein sequence ID" value="ENSCINP00000002575.3"/>
    <property type="gene ID" value="ENSCING00000001328.3"/>
</dbReference>
<keyword evidence="8" id="KW-1185">Reference proteome</keyword>
<dbReference type="Pfam" id="PF01267">
    <property type="entry name" value="F-actin_cap_A"/>
    <property type="match status" value="1"/>
</dbReference>
<name>F6W9C9_CIOIN</name>
<reference evidence="7" key="2">
    <citation type="journal article" date="2008" name="Genome Biol.">
        <title>Improved genome assembly and evidence-based global gene model set for the chordate Ciona intestinalis: new insight into intron and operon populations.</title>
        <authorList>
            <person name="Satou Y."/>
            <person name="Mineta K."/>
            <person name="Ogasawara M."/>
            <person name="Sasakura Y."/>
            <person name="Shoguchi E."/>
            <person name="Ueno K."/>
            <person name="Yamada L."/>
            <person name="Matsumoto J."/>
            <person name="Wasserscheid J."/>
            <person name="Dewar K."/>
            <person name="Wiley G.B."/>
            <person name="Macmil S.L."/>
            <person name="Roe B.A."/>
            <person name="Zeller R.W."/>
            <person name="Hastings K.E."/>
            <person name="Lemaire P."/>
            <person name="Lindquist E."/>
            <person name="Endo T."/>
            <person name="Hotta K."/>
            <person name="Inaba K."/>
        </authorList>
    </citation>
    <scope>NUCLEOTIDE SEQUENCE [LARGE SCALE GENOMIC DNA]</scope>
    <source>
        <strain evidence="7">wild type</strain>
    </source>
</reference>
<proteinExistence type="evidence at transcript level"/>
<dbReference type="GO" id="GO:0008290">
    <property type="term" value="C:F-actin capping protein complex"/>
    <property type="evidence" value="ECO:0000318"/>
    <property type="project" value="GO_Central"/>
</dbReference>
<reference evidence="6" key="3">
    <citation type="journal article" date="2012" name="Gene">
        <title>Actin capping proteins, CapZ (beta-actinin) and tropomodulin in amphioxus striated muscle.</title>
        <authorList>
            <person name="Bao Y."/>
            <person name="Kake T."/>
            <person name="Hanashima A."/>
            <person name="Nomiya Y."/>
            <person name="Kubokawa K."/>
            <person name="Kimura S."/>
        </authorList>
    </citation>
    <scope>NUCLEOTIDE SEQUENCE</scope>
</reference>
<dbReference type="EMBL" id="EAAA01002494">
    <property type="status" value="NOT_ANNOTATED_CDS"/>
    <property type="molecule type" value="Genomic_DNA"/>
</dbReference>
<dbReference type="InterPro" id="IPR017865">
    <property type="entry name" value="F-actin_cap_asu_CS"/>
</dbReference>
<organism evidence="7 8">
    <name type="scientific">Ciona intestinalis</name>
    <name type="common">Transparent sea squirt</name>
    <name type="synonym">Ascidia intestinalis</name>
    <dbReference type="NCBI Taxonomy" id="7719"/>
    <lineage>
        <taxon>Eukaryota</taxon>
        <taxon>Metazoa</taxon>
        <taxon>Chordata</taxon>
        <taxon>Tunicata</taxon>
        <taxon>Ascidiacea</taxon>
        <taxon>Phlebobranchia</taxon>
        <taxon>Cionidae</taxon>
        <taxon>Ciona</taxon>
    </lineage>
</organism>